<dbReference type="GO" id="GO:0003677">
    <property type="term" value="F:DNA binding"/>
    <property type="evidence" value="ECO:0007669"/>
    <property type="project" value="InterPro"/>
</dbReference>
<proteinExistence type="predicted"/>
<comment type="caution">
    <text evidence="2">The sequence shown here is derived from an EMBL/GenBank/DDBJ whole genome shotgun (WGS) entry which is preliminary data.</text>
</comment>
<dbReference type="Proteomes" id="UP000245124">
    <property type="component" value="Unassembled WGS sequence"/>
</dbReference>
<name>A0A2R5FP63_NOSCO</name>
<feature type="domain" description="HTH cro/C1-type" evidence="1">
    <location>
        <begin position="18"/>
        <end position="71"/>
    </location>
</feature>
<dbReference type="InterPro" id="IPR010982">
    <property type="entry name" value="Lambda_DNA-bd_dom_sf"/>
</dbReference>
<keyword evidence="3" id="KW-1185">Reference proteome</keyword>
<protein>
    <submittedName>
        <fullName evidence="2">XRE family transcriptional regulator</fullName>
    </submittedName>
</protein>
<dbReference type="Pfam" id="PF01381">
    <property type="entry name" value="HTH_3"/>
    <property type="match status" value="1"/>
</dbReference>
<organism evidence="2 3">
    <name type="scientific">Nostoc commune NIES-4072</name>
    <dbReference type="NCBI Taxonomy" id="2005467"/>
    <lineage>
        <taxon>Bacteria</taxon>
        <taxon>Bacillati</taxon>
        <taxon>Cyanobacteriota</taxon>
        <taxon>Cyanophyceae</taxon>
        <taxon>Nostocales</taxon>
        <taxon>Nostocaceae</taxon>
        <taxon>Nostoc</taxon>
    </lineage>
</organism>
<dbReference type="PROSITE" id="PS50943">
    <property type="entry name" value="HTH_CROC1"/>
    <property type="match status" value="1"/>
</dbReference>
<dbReference type="Gene3D" id="1.10.260.40">
    <property type="entry name" value="lambda repressor-like DNA-binding domains"/>
    <property type="match status" value="1"/>
</dbReference>
<sequence length="82" mass="9223">MTIKKPLAINQPEVGQIIHDLQLAFGFTQEQFAPTLGVTYTTINRWENGRSKPSPLAMEKIEGMLEKMGDKGQDLLTKYLSN</sequence>
<reference evidence="2 3" key="1">
    <citation type="submission" date="2017-06" db="EMBL/GenBank/DDBJ databases">
        <title>Genome sequencing of cyanobaciteial culture collection at National Institute for Environmental Studies (NIES).</title>
        <authorList>
            <person name="Hirose Y."/>
            <person name="Shimura Y."/>
            <person name="Fujisawa T."/>
            <person name="Nakamura Y."/>
            <person name="Kawachi M."/>
        </authorList>
    </citation>
    <scope>NUCLEOTIDE SEQUENCE [LARGE SCALE GENOMIC DNA]</scope>
    <source>
        <strain evidence="2 3">NIES-4072</strain>
    </source>
</reference>
<accession>A0A2R5FP63</accession>
<dbReference type="SUPFAM" id="SSF47413">
    <property type="entry name" value="lambda repressor-like DNA-binding domains"/>
    <property type="match status" value="1"/>
</dbReference>
<dbReference type="CDD" id="cd00093">
    <property type="entry name" value="HTH_XRE"/>
    <property type="match status" value="1"/>
</dbReference>
<gene>
    <name evidence="2" type="ORF">NIES4072_42330</name>
</gene>
<dbReference type="EMBL" id="BDUD01000001">
    <property type="protein sequence ID" value="GBG20552.1"/>
    <property type="molecule type" value="Genomic_DNA"/>
</dbReference>
<evidence type="ECO:0000313" key="2">
    <source>
        <dbReference type="EMBL" id="GBG20552.1"/>
    </source>
</evidence>
<evidence type="ECO:0000259" key="1">
    <source>
        <dbReference type="PROSITE" id="PS50943"/>
    </source>
</evidence>
<dbReference type="AlphaFoldDB" id="A0A2R5FP63"/>
<dbReference type="RefSeq" id="WP_109010533.1">
    <property type="nucleotide sequence ID" value="NZ_BDUD01000001.1"/>
</dbReference>
<dbReference type="OrthoDB" id="9801008at2"/>
<evidence type="ECO:0000313" key="3">
    <source>
        <dbReference type="Proteomes" id="UP000245124"/>
    </source>
</evidence>
<dbReference type="SMART" id="SM00530">
    <property type="entry name" value="HTH_XRE"/>
    <property type="match status" value="1"/>
</dbReference>
<dbReference type="InterPro" id="IPR001387">
    <property type="entry name" value="Cro/C1-type_HTH"/>
</dbReference>